<reference evidence="8 9" key="1">
    <citation type="journal article" date="1993" name="J. Virol.">
        <title>Identification of a lytic-phase origin of DNA replication in human herpesvirus 6B strain Z29.</title>
        <authorList>
            <person name="Dewhurst S."/>
            <person name="Dollard S.C."/>
            <person name="Pellett P.E."/>
            <person name="Dambaugh T.R."/>
        </authorList>
    </citation>
    <scope>NUCLEOTIDE SEQUENCE [LARGE SCALE GENOMIC DNA]</scope>
    <source>
        <strain evidence="8">AJ</strain>
    </source>
</reference>
<keyword evidence="3" id="KW-0479">Metal-binding</keyword>
<comment type="function">
    <text evidence="7">Plays a role in efficient localization of neo-synthesized capsids to nuclear replication compartments, thereby controlling cleavage and packaging of virus genomic DNA.</text>
</comment>
<proteinExistence type="inferred from homology"/>
<dbReference type="EMBL" id="KP257584">
    <property type="protein sequence ID" value="AJA36249.1"/>
    <property type="molecule type" value="Genomic_DNA"/>
</dbReference>
<gene>
    <name evidence="8" type="primary">U36</name>
</gene>
<keyword evidence="2 7" id="KW-1048">Host nucleus</keyword>
<dbReference type="Pfam" id="PF01673">
    <property type="entry name" value="Herpes_env"/>
    <property type="match status" value="2"/>
</dbReference>
<comment type="similarity">
    <text evidence="1 7">Belongs to the herpesviridae UL32 protein family.</text>
</comment>
<keyword evidence="4" id="KW-0863">Zinc-finger</keyword>
<reference evidence="8 9" key="3">
    <citation type="journal article" date="2015" name="Genome Announc.">
        <title>Complete Genome Sequence of the Human Herpesvirus 6A Strain AJ from Africa Resembles Strain GS from North America.</title>
        <authorList>
            <person name="Tweedy J."/>
            <person name="Spyrou M.A."/>
            <person name="Donaldson C.D."/>
            <person name="Depledge D."/>
            <person name="Breuer J."/>
            <person name="Gompels U.A."/>
        </authorList>
    </citation>
    <scope>NUCLEOTIDE SEQUENCE [LARGE SCALE GENOMIC DNA]</scope>
    <source>
        <strain evidence="8">AJ</strain>
    </source>
</reference>
<comment type="subcellular location">
    <subcellularLocation>
        <location evidence="7">Host cytoplasm</location>
    </subcellularLocation>
    <subcellularLocation>
        <location evidence="7">Host nucleus</location>
    </subcellularLocation>
</comment>
<reference evidence="8 9" key="2">
    <citation type="journal article" date="2002" name="J. Virol. Methods">
        <title>Characterisation of a human herpesvirus 6 variant A 'amplicon' and replication modulation by U94-Rep 'latency gene'.</title>
        <authorList>
            <person name="Turner S."/>
            <person name="DiLuca D."/>
            <person name="Gompels U."/>
        </authorList>
    </citation>
    <scope>NUCLEOTIDE SEQUENCE [LARGE SCALE GENOMIC DNA]</scope>
    <source>
        <strain evidence="8">AJ</strain>
    </source>
</reference>
<dbReference type="GO" id="GO:0019031">
    <property type="term" value="C:viral envelope"/>
    <property type="evidence" value="ECO:0007669"/>
    <property type="project" value="InterPro"/>
</dbReference>
<keyword evidence="6 7" id="KW-1035">Host cytoplasm</keyword>
<keyword evidence="5" id="KW-0862">Zinc</keyword>
<evidence type="ECO:0000256" key="4">
    <source>
        <dbReference type="ARBA" id="ARBA00022771"/>
    </source>
</evidence>
<organism evidence="8 9">
    <name type="scientific">Human betaherpesvirus 6A</name>
    <dbReference type="NCBI Taxonomy" id="32603"/>
    <lineage>
        <taxon>Viruses</taxon>
        <taxon>Duplodnaviria</taxon>
        <taxon>Heunggongvirae</taxon>
        <taxon>Peploviricota</taxon>
        <taxon>Herviviricetes</taxon>
        <taxon>Herpesvirales</taxon>
        <taxon>Orthoherpesviridae</taxon>
        <taxon>Betaherpesvirinae</taxon>
        <taxon>Roseolovirus</taxon>
        <taxon>Roseolovirus humanbeta6a</taxon>
    </lineage>
</organism>
<evidence type="ECO:0000313" key="9">
    <source>
        <dbReference type="Proteomes" id="UP000142548"/>
    </source>
</evidence>
<sequence>MYKGWDSEALPIQSEILNEILLYCYLTPQPPIPSETTTATSPTNIENEISNLDNSENLEELKQLSVALNIDRRCNICSIVNLCLKQNKSWIYDYSLLCYKCNYAPKTPLSLLIVSTEFLMLIRERFPNINFDGLFLNNIVSIFDFHVHFFIHRCFANTVNDHIQSENITLNHMAIIRSTLLKEDTIPHIKIKKFLTKKMNPKKTQSSELNKKLTVPMKTRFTTLLFYMWSGTNVFDRVPFTDLTIRKHRFIKNLYSNKTDIELTAGPILLAQIPFSITKNKTTSVCLLCELMTASKQDYIFLKYLHQSIMDYCQNNLKMIDRVQFVIADIFEKTKIHTHVKNLSDYSKAIFDNEFSFSDDNFTLDTHVYLILRQTGTVGVYKHFFCDPLCLANCKTINPEVLFNTTDAGEIQDLKVTICYRNEYLSIVEKHVWLAIHLFKAFQIIKPNHKNKTQITEFLKDFTNLLALHHFDIIDPIFTVNYYV</sequence>
<dbReference type="InterPro" id="IPR002597">
    <property type="entry name" value="Herpes_env"/>
</dbReference>
<dbReference type="GO" id="GO:0030430">
    <property type="term" value="C:host cell cytoplasm"/>
    <property type="evidence" value="ECO:0007669"/>
    <property type="project" value="UniProtKB-SubCell"/>
</dbReference>
<name>A0A0A7RSL2_9BETA</name>
<accession>A0A0A7RSL2</accession>
<dbReference type="GO" id="GO:0008270">
    <property type="term" value="F:zinc ion binding"/>
    <property type="evidence" value="ECO:0007669"/>
    <property type="project" value="UniProtKB-KW"/>
</dbReference>
<evidence type="ECO:0000256" key="3">
    <source>
        <dbReference type="ARBA" id="ARBA00022723"/>
    </source>
</evidence>
<dbReference type="PROSITE" id="PS51988">
    <property type="entry name" value="HERPESVIRUS_UL32"/>
    <property type="match status" value="1"/>
</dbReference>
<evidence type="ECO:0000256" key="7">
    <source>
        <dbReference type="RuleBase" id="RU364029"/>
    </source>
</evidence>
<evidence type="ECO:0000256" key="6">
    <source>
        <dbReference type="ARBA" id="ARBA00023200"/>
    </source>
</evidence>
<evidence type="ECO:0000256" key="2">
    <source>
        <dbReference type="ARBA" id="ARBA00022562"/>
    </source>
</evidence>
<dbReference type="Proteomes" id="UP000142548">
    <property type="component" value="Genome"/>
</dbReference>
<evidence type="ECO:0000256" key="5">
    <source>
        <dbReference type="ARBA" id="ARBA00022833"/>
    </source>
</evidence>
<dbReference type="GO" id="GO:0042025">
    <property type="term" value="C:host cell nucleus"/>
    <property type="evidence" value="ECO:0007669"/>
    <property type="project" value="UniProtKB-SubCell"/>
</dbReference>
<protein>
    <recommendedName>
        <fullName evidence="7">Packaging protein UL32</fullName>
    </recommendedName>
</protein>
<evidence type="ECO:0000313" key="8">
    <source>
        <dbReference type="EMBL" id="AJA36249.1"/>
    </source>
</evidence>
<evidence type="ECO:0000256" key="1">
    <source>
        <dbReference type="ARBA" id="ARBA00005235"/>
    </source>
</evidence>